<dbReference type="GO" id="GO:0030246">
    <property type="term" value="F:carbohydrate binding"/>
    <property type="evidence" value="ECO:0007669"/>
    <property type="project" value="InterPro"/>
</dbReference>
<dbReference type="PANTHER" id="PTHR32552:SF68">
    <property type="entry name" value="FERRICHROME OUTER MEMBRANE TRANSPORTER_PHAGE RECEPTOR"/>
    <property type="match status" value="1"/>
</dbReference>
<comment type="caution">
    <text evidence="18">The sequence shown here is derived from an EMBL/GenBank/DDBJ whole genome shotgun (WGS) entry which is preliminary data.</text>
</comment>
<evidence type="ECO:0000256" key="10">
    <source>
        <dbReference type="ARBA" id="ARBA00023077"/>
    </source>
</evidence>
<dbReference type="InterPro" id="IPR010105">
    <property type="entry name" value="TonB_sidphr_rcpt"/>
</dbReference>
<dbReference type="SUPFAM" id="SSF49452">
    <property type="entry name" value="Starch-binding domain-like"/>
    <property type="match status" value="1"/>
</dbReference>
<protein>
    <submittedName>
        <fullName evidence="18">TonB-dependent siderophore receptor</fullName>
    </submittedName>
</protein>
<comment type="similarity">
    <text evidence="2 14 15">Belongs to the TonB-dependent receptor family.</text>
</comment>
<dbReference type="PANTHER" id="PTHR32552">
    <property type="entry name" value="FERRICHROME IRON RECEPTOR-RELATED"/>
    <property type="match status" value="1"/>
</dbReference>
<evidence type="ECO:0000256" key="7">
    <source>
        <dbReference type="ARBA" id="ARBA00022729"/>
    </source>
</evidence>
<dbReference type="InterPro" id="IPR036942">
    <property type="entry name" value="Beta-barrel_TonB_sf"/>
</dbReference>
<dbReference type="Gene3D" id="2.170.130.10">
    <property type="entry name" value="TonB-dependent receptor, plug domain"/>
    <property type="match status" value="1"/>
</dbReference>
<dbReference type="Proteomes" id="UP000239590">
    <property type="component" value="Unassembled WGS sequence"/>
</dbReference>
<comment type="subcellular location">
    <subcellularLocation>
        <location evidence="1 14">Cell outer membrane</location>
        <topology evidence="1 14">Multi-pass membrane protein</topology>
    </subcellularLocation>
</comment>
<keyword evidence="13 14" id="KW-0998">Cell outer membrane</keyword>
<dbReference type="GO" id="GO:0038023">
    <property type="term" value="F:signaling receptor activity"/>
    <property type="evidence" value="ECO:0007669"/>
    <property type="project" value="InterPro"/>
</dbReference>
<evidence type="ECO:0000313" key="18">
    <source>
        <dbReference type="EMBL" id="PQA60560.1"/>
    </source>
</evidence>
<evidence type="ECO:0000256" key="12">
    <source>
        <dbReference type="ARBA" id="ARBA00023170"/>
    </source>
</evidence>
<name>A0A2S7ISJ8_9BACT</name>
<evidence type="ECO:0000256" key="15">
    <source>
        <dbReference type="RuleBase" id="RU003357"/>
    </source>
</evidence>
<dbReference type="AlphaFoldDB" id="A0A2S7ISJ8"/>
<dbReference type="InterPro" id="IPR013784">
    <property type="entry name" value="Carb-bd-like_fold"/>
</dbReference>
<evidence type="ECO:0000256" key="5">
    <source>
        <dbReference type="ARBA" id="ARBA00022496"/>
    </source>
</evidence>
<dbReference type="GO" id="GO:0009279">
    <property type="term" value="C:cell outer membrane"/>
    <property type="evidence" value="ECO:0007669"/>
    <property type="project" value="UniProtKB-SubCell"/>
</dbReference>
<keyword evidence="6 14" id="KW-0812">Transmembrane</keyword>
<evidence type="ECO:0000259" key="17">
    <source>
        <dbReference type="Pfam" id="PF07715"/>
    </source>
</evidence>
<accession>A0A2S7ISJ8</accession>
<evidence type="ECO:0000256" key="4">
    <source>
        <dbReference type="ARBA" id="ARBA00022452"/>
    </source>
</evidence>
<evidence type="ECO:0000256" key="6">
    <source>
        <dbReference type="ARBA" id="ARBA00022692"/>
    </source>
</evidence>
<keyword evidence="19" id="KW-1185">Reference proteome</keyword>
<dbReference type="GO" id="GO:0015891">
    <property type="term" value="P:siderophore transport"/>
    <property type="evidence" value="ECO:0007669"/>
    <property type="project" value="InterPro"/>
</dbReference>
<evidence type="ECO:0000256" key="1">
    <source>
        <dbReference type="ARBA" id="ARBA00004571"/>
    </source>
</evidence>
<keyword evidence="4 14" id="KW-1134">Transmembrane beta strand</keyword>
<keyword evidence="5" id="KW-0410">Iron transport</keyword>
<dbReference type="SUPFAM" id="SSF56935">
    <property type="entry name" value="Porins"/>
    <property type="match status" value="1"/>
</dbReference>
<dbReference type="InterPro" id="IPR039426">
    <property type="entry name" value="TonB-dep_rcpt-like"/>
</dbReference>
<keyword evidence="7" id="KW-0732">Signal</keyword>
<dbReference type="CDD" id="cd01347">
    <property type="entry name" value="ligand_gated_channel"/>
    <property type="match status" value="1"/>
</dbReference>
<dbReference type="Pfam" id="PF00593">
    <property type="entry name" value="TonB_dep_Rec_b-barrel"/>
    <property type="match status" value="1"/>
</dbReference>
<feature type="domain" description="TonB-dependent receptor plug" evidence="17">
    <location>
        <begin position="182"/>
        <end position="273"/>
    </location>
</feature>
<dbReference type="PROSITE" id="PS52016">
    <property type="entry name" value="TONB_DEPENDENT_REC_3"/>
    <property type="match status" value="1"/>
</dbReference>
<dbReference type="NCBIfam" id="TIGR01783">
    <property type="entry name" value="TonB-siderophor"/>
    <property type="match status" value="1"/>
</dbReference>
<sequence>MVRGQLHLKHSIVFLLVVIRKKPSFCEGFFYEEPSSLRFYLPYSIPFFSMKKNYLLFLILLGACTSLWAQTGRIQGTITSSDGKPTSQVTISLKGRSAGATSNESGQYAIEKVKAGTYTLRVSFVGLKSQERELEVRENETTQADFTLVETAEQLEEVLVKGTNKFGNKESEYVARLPIKNLENPQVYNVLSKELATEQIAVDYKNLLQNVPGAGVGFGGVNNGVTYLILRGFWVTSQMRNGMASQQSAGIDPINVERVEVLKGPSGTLFGSSLISFGGFSNLVTKKPYADFGGDISYTGGSWSLNRLTADINTPLNKEKTALFRLNLASHNEKSFQTYGFNRNYTVAPSLFFKVNDRLSLQIDAEFFRTNRTTLPAYAFGKAGFKNIKDTPLGYDQAINSNDPLLKMGTHNVFAKAEYKLSDQWTSATQYAYGNIQYDNVNYMYPATWTSDSTIARSISAARNSYTRSMQFQQNFTGDFQIGRFKNRMVVGVDAYYTASLTQSYGVITYDVINIRKPIVPISLSRLENMVANANLTNTFAEQYRYSAYVSDVLNLTDRLMAMLSVRVEKFDNKGTSVNGQPAAAAGVYSQTAVSPKFGLVYQPIKEQLSVFANYMNGFQNVAPITQPDNSILTPLPQYGNQWEVGVKTEALAQKLTATVSYYEIDLKNAIRTDPTRPGFSIQDGQQKSKGVEVDLVANPLPGLNLIVGYGHNEYKYTRANASQEGLSNGLPADIANFWASYKFTQGAAKGWGIGIGGNHVSTIYPNNVGGGITIPAYTKFDATVYYDQPKWRLGIKCNNLTDKRYWGLNYDPQNPRQLLVSLSYKL</sequence>
<proteinExistence type="inferred from homology"/>
<dbReference type="Pfam" id="PF13715">
    <property type="entry name" value="CarbopepD_reg_2"/>
    <property type="match status" value="1"/>
</dbReference>
<reference evidence="19" key="1">
    <citation type="submission" date="2018-02" db="EMBL/GenBank/DDBJ databases">
        <title>Genome sequencing of Solimonas sp. HR-BB.</title>
        <authorList>
            <person name="Lee Y."/>
            <person name="Jeon C.O."/>
        </authorList>
    </citation>
    <scope>NUCLEOTIDE SEQUENCE [LARGE SCALE GENOMIC DNA]</scope>
    <source>
        <strain evidence="19">HR-U</strain>
    </source>
</reference>
<dbReference type="Gene3D" id="2.40.170.20">
    <property type="entry name" value="TonB-dependent receptor, beta-barrel domain"/>
    <property type="match status" value="1"/>
</dbReference>
<organism evidence="18 19">
    <name type="scientific">Siphonobacter curvatus</name>
    <dbReference type="NCBI Taxonomy" id="2094562"/>
    <lineage>
        <taxon>Bacteria</taxon>
        <taxon>Pseudomonadati</taxon>
        <taxon>Bacteroidota</taxon>
        <taxon>Cytophagia</taxon>
        <taxon>Cytophagales</taxon>
        <taxon>Cytophagaceae</taxon>
        <taxon>Siphonobacter</taxon>
    </lineage>
</organism>
<keyword evidence="10 15" id="KW-0798">TonB box</keyword>
<dbReference type="InterPro" id="IPR012910">
    <property type="entry name" value="Plug_dom"/>
</dbReference>
<evidence type="ECO:0000256" key="13">
    <source>
        <dbReference type="ARBA" id="ARBA00023237"/>
    </source>
</evidence>
<dbReference type="EMBL" id="PTRA01000001">
    <property type="protein sequence ID" value="PQA60560.1"/>
    <property type="molecule type" value="Genomic_DNA"/>
</dbReference>
<evidence type="ECO:0000256" key="11">
    <source>
        <dbReference type="ARBA" id="ARBA00023136"/>
    </source>
</evidence>
<dbReference type="Gene3D" id="2.60.40.1120">
    <property type="entry name" value="Carboxypeptidase-like, regulatory domain"/>
    <property type="match status" value="1"/>
</dbReference>
<dbReference type="OrthoDB" id="9758472at2"/>
<evidence type="ECO:0000256" key="9">
    <source>
        <dbReference type="ARBA" id="ARBA00023065"/>
    </source>
</evidence>
<dbReference type="GO" id="GO:0015344">
    <property type="term" value="F:siderophore uptake transmembrane transporter activity"/>
    <property type="evidence" value="ECO:0007669"/>
    <property type="project" value="TreeGrafter"/>
</dbReference>
<keyword evidence="8" id="KW-0408">Iron</keyword>
<dbReference type="InterPro" id="IPR000531">
    <property type="entry name" value="Beta-barrel_TonB"/>
</dbReference>
<keyword evidence="9" id="KW-0406">Ion transport</keyword>
<keyword evidence="11 14" id="KW-0472">Membrane</keyword>
<keyword evidence="3 14" id="KW-0813">Transport</keyword>
<evidence type="ECO:0000256" key="8">
    <source>
        <dbReference type="ARBA" id="ARBA00023004"/>
    </source>
</evidence>
<evidence type="ECO:0000313" key="19">
    <source>
        <dbReference type="Proteomes" id="UP000239590"/>
    </source>
</evidence>
<evidence type="ECO:0000256" key="3">
    <source>
        <dbReference type="ARBA" id="ARBA00022448"/>
    </source>
</evidence>
<evidence type="ECO:0000259" key="16">
    <source>
        <dbReference type="Pfam" id="PF00593"/>
    </source>
</evidence>
<evidence type="ECO:0000256" key="14">
    <source>
        <dbReference type="PROSITE-ProRule" id="PRU01360"/>
    </source>
</evidence>
<keyword evidence="12 18" id="KW-0675">Receptor</keyword>
<dbReference type="Pfam" id="PF07715">
    <property type="entry name" value="Plug"/>
    <property type="match status" value="1"/>
</dbReference>
<feature type="domain" description="TonB-dependent receptor-like beta-barrel" evidence="16">
    <location>
        <begin position="358"/>
        <end position="801"/>
    </location>
</feature>
<dbReference type="InterPro" id="IPR037066">
    <property type="entry name" value="Plug_dom_sf"/>
</dbReference>
<evidence type="ECO:0000256" key="2">
    <source>
        <dbReference type="ARBA" id="ARBA00009810"/>
    </source>
</evidence>
<gene>
    <name evidence="18" type="ORF">C5O19_13365</name>
</gene>